<proteinExistence type="predicted"/>
<name>A0A9P7ALP1_9AGAM</name>
<feature type="transmembrane region" description="Helical" evidence="1">
    <location>
        <begin position="20"/>
        <end position="39"/>
    </location>
</feature>
<feature type="transmembrane region" description="Helical" evidence="1">
    <location>
        <begin position="178"/>
        <end position="200"/>
    </location>
</feature>
<comment type="caution">
    <text evidence="3">The sequence shown here is derived from an EMBL/GenBank/DDBJ whole genome shotgun (WGS) entry which is preliminary data.</text>
</comment>
<evidence type="ECO:0000256" key="1">
    <source>
        <dbReference type="SAM" id="Phobius"/>
    </source>
</evidence>
<keyword evidence="1" id="KW-0812">Transmembrane</keyword>
<feature type="transmembrane region" description="Helical" evidence="1">
    <location>
        <begin position="122"/>
        <end position="146"/>
    </location>
</feature>
<gene>
    <name evidence="3" type="ORF">HD556DRAFT_619623</name>
</gene>
<dbReference type="EMBL" id="JABBWE010000040">
    <property type="protein sequence ID" value="KAG1791807.1"/>
    <property type="molecule type" value="Genomic_DNA"/>
</dbReference>
<dbReference type="OrthoDB" id="2680768at2759"/>
<feature type="transmembrane region" description="Helical" evidence="1">
    <location>
        <begin position="220"/>
        <end position="241"/>
    </location>
</feature>
<dbReference type="Proteomes" id="UP000719766">
    <property type="component" value="Unassembled WGS sequence"/>
</dbReference>
<sequence>MTTVFNDSSWWPIINSNIFSSYWMVAAGVVMVYDWVLTLGREIELIWMQRWSLMTVLYLAIRYFGTLYFVANIFTFAPFISLTDVVSYITYCIQNGMAVVLYTMLGVIMITRLHVMYQGSRMMLIFLVIIFLTVTITCGVLVAIALEHIVGEELILSGTYMCDYEYEGDVQLLFLTYWILYIVWEVLALCLSVWIAVKYFRDLRRLGPSTGSTAEDCFRVLIKAHMLYFASFVGVSLFQLASLSQSHLISILNGAVQILSVVQVFVLGLRLILSIREHHAKLVAGFDTENSINSIAFQERIQISTSSTV</sequence>
<dbReference type="GeneID" id="64604873"/>
<feature type="domain" description="DUF6533" evidence="2">
    <location>
        <begin position="22"/>
        <end position="65"/>
    </location>
</feature>
<keyword evidence="1" id="KW-0472">Membrane</keyword>
<dbReference type="AlphaFoldDB" id="A0A9P7ALP1"/>
<keyword evidence="1" id="KW-1133">Transmembrane helix</keyword>
<feature type="transmembrane region" description="Helical" evidence="1">
    <location>
        <begin position="247"/>
        <end position="273"/>
    </location>
</feature>
<reference evidence="3" key="1">
    <citation type="journal article" date="2020" name="New Phytol.">
        <title>Comparative genomics reveals dynamic genome evolution in host specialist ectomycorrhizal fungi.</title>
        <authorList>
            <person name="Lofgren L.A."/>
            <person name="Nguyen N.H."/>
            <person name="Vilgalys R."/>
            <person name="Ruytinx J."/>
            <person name="Liao H.L."/>
            <person name="Branco S."/>
            <person name="Kuo A."/>
            <person name="LaButti K."/>
            <person name="Lipzen A."/>
            <person name="Andreopoulos W."/>
            <person name="Pangilinan J."/>
            <person name="Riley R."/>
            <person name="Hundley H."/>
            <person name="Na H."/>
            <person name="Barry K."/>
            <person name="Grigoriev I.V."/>
            <person name="Stajich J.E."/>
            <person name="Kennedy P.G."/>
        </authorList>
    </citation>
    <scope>NUCLEOTIDE SEQUENCE</scope>
    <source>
        <strain evidence="3">S12</strain>
    </source>
</reference>
<evidence type="ECO:0000313" key="3">
    <source>
        <dbReference type="EMBL" id="KAG1791807.1"/>
    </source>
</evidence>
<keyword evidence="4" id="KW-1185">Reference proteome</keyword>
<dbReference type="RefSeq" id="XP_041158545.1">
    <property type="nucleotide sequence ID" value="XM_041311109.1"/>
</dbReference>
<organism evidence="3 4">
    <name type="scientific">Suillus plorans</name>
    <dbReference type="NCBI Taxonomy" id="116603"/>
    <lineage>
        <taxon>Eukaryota</taxon>
        <taxon>Fungi</taxon>
        <taxon>Dikarya</taxon>
        <taxon>Basidiomycota</taxon>
        <taxon>Agaricomycotina</taxon>
        <taxon>Agaricomycetes</taxon>
        <taxon>Agaricomycetidae</taxon>
        <taxon>Boletales</taxon>
        <taxon>Suillineae</taxon>
        <taxon>Suillaceae</taxon>
        <taxon>Suillus</taxon>
    </lineage>
</organism>
<feature type="transmembrane region" description="Helical" evidence="1">
    <location>
        <begin position="88"/>
        <end position="110"/>
    </location>
</feature>
<accession>A0A9P7ALP1</accession>
<evidence type="ECO:0000259" key="2">
    <source>
        <dbReference type="Pfam" id="PF20151"/>
    </source>
</evidence>
<feature type="transmembrane region" description="Helical" evidence="1">
    <location>
        <begin position="60"/>
        <end position="82"/>
    </location>
</feature>
<dbReference type="Pfam" id="PF20151">
    <property type="entry name" value="DUF6533"/>
    <property type="match status" value="1"/>
</dbReference>
<protein>
    <recommendedName>
        <fullName evidence="2">DUF6533 domain-containing protein</fullName>
    </recommendedName>
</protein>
<evidence type="ECO:0000313" key="4">
    <source>
        <dbReference type="Proteomes" id="UP000719766"/>
    </source>
</evidence>
<dbReference type="InterPro" id="IPR045340">
    <property type="entry name" value="DUF6533"/>
</dbReference>